<feature type="coiled-coil region" evidence="1">
    <location>
        <begin position="96"/>
        <end position="182"/>
    </location>
</feature>
<keyword evidence="3" id="KW-1185">Reference proteome</keyword>
<dbReference type="AlphaFoldDB" id="A0A177B0G8"/>
<sequence>MIITKVDIDILDVTILFIILSDSMTYKKNENTSIERWINKIQDNKNTKLILKNKQISLNSCIYLNENKNENSNDNNVLDPYYKRKNLNVSYQKIIRDDYSNKKKQLFQTIKNLEERNNSLCEKNTALEKLFAQKDLKYNKSSNNKTLIDNLKYNLFKNERKMVDLENKYKDMKNSIKNTDIKELKLELDLAYSEIVKLRLPMLQQAK</sequence>
<proteinExistence type="predicted"/>
<keyword evidence="1" id="KW-0175">Coiled coil</keyword>
<evidence type="ECO:0000313" key="2">
    <source>
        <dbReference type="EMBL" id="OAF67121.1"/>
    </source>
</evidence>
<organism evidence="2 3">
    <name type="scientific">Intoshia linei</name>
    <dbReference type="NCBI Taxonomy" id="1819745"/>
    <lineage>
        <taxon>Eukaryota</taxon>
        <taxon>Metazoa</taxon>
        <taxon>Spiralia</taxon>
        <taxon>Lophotrochozoa</taxon>
        <taxon>Mesozoa</taxon>
        <taxon>Orthonectida</taxon>
        <taxon>Rhopaluridae</taxon>
        <taxon>Intoshia</taxon>
    </lineage>
</organism>
<protein>
    <submittedName>
        <fullName evidence="2">Uncharacterized protein</fullName>
    </submittedName>
</protein>
<gene>
    <name evidence="2" type="ORF">A3Q56_05147</name>
</gene>
<evidence type="ECO:0000256" key="1">
    <source>
        <dbReference type="SAM" id="Coils"/>
    </source>
</evidence>
<dbReference type="EMBL" id="LWCA01000741">
    <property type="protein sequence ID" value="OAF67121.1"/>
    <property type="molecule type" value="Genomic_DNA"/>
</dbReference>
<feature type="non-terminal residue" evidence="2">
    <location>
        <position position="207"/>
    </location>
</feature>
<dbReference type="Proteomes" id="UP000078046">
    <property type="component" value="Unassembled WGS sequence"/>
</dbReference>
<reference evidence="2 3" key="1">
    <citation type="submission" date="2016-04" db="EMBL/GenBank/DDBJ databases">
        <title>The genome of Intoshia linei affirms orthonectids as highly simplified spiralians.</title>
        <authorList>
            <person name="Mikhailov K.V."/>
            <person name="Slusarev G.S."/>
            <person name="Nikitin M.A."/>
            <person name="Logacheva M.D."/>
            <person name="Penin A."/>
            <person name="Aleoshin V."/>
            <person name="Panchin Y.V."/>
        </authorList>
    </citation>
    <scope>NUCLEOTIDE SEQUENCE [LARGE SCALE GENOMIC DNA]</scope>
    <source>
        <strain evidence="2">Intl2013</strain>
        <tissue evidence="2">Whole animal</tissue>
    </source>
</reference>
<evidence type="ECO:0000313" key="3">
    <source>
        <dbReference type="Proteomes" id="UP000078046"/>
    </source>
</evidence>
<comment type="caution">
    <text evidence="2">The sequence shown here is derived from an EMBL/GenBank/DDBJ whole genome shotgun (WGS) entry which is preliminary data.</text>
</comment>
<accession>A0A177B0G8</accession>
<name>A0A177B0G8_9BILA</name>